<dbReference type="CDD" id="cd01450">
    <property type="entry name" value="vWFA_subfamily_ECM"/>
    <property type="match status" value="1"/>
</dbReference>
<evidence type="ECO:0000259" key="2">
    <source>
        <dbReference type="PROSITE" id="PS50234"/>
    </source>
</evidence>
<name>A0A6J8EM46_MYTCO</name>
<accession>A0A6J8EM46</accession>
<dbReference type="SUPFAM" id="SSF53300">
    <property type="entry name" value="vWA-like"/>
    <property type="match status" value="1"/>
</dbReference>
<dbReference type="EMBL" id="CACVKT020009360">
    <property type="protein sequence ID" value="CAC5421644.1"/>
    <property type="molecule type" value="Genomic_DNA"/>
</dbReference>
<dbReference type="AlphaFoldDB" id="A0A6J8EM46"/>
<dbReference type="PROSITE" id="PS50234">
    <property type="entry name" value="VWFA"/>
    <property type="match status" value="1"/>
</dbReference>
<keyword evidence="1" id="KW-0812">Transmembrane</keyword>
<dbReference type="InterPro" id="IPR050525">
    <property type="entry name" value="ECM_Assembly_Org"/>
</dbReference>
<evidence type="ECO:0000313" key="4">
    <source>
        <dbReference type="Proteomes" id="UP000507470"/>
    </source>
</evidence>
<dbReference type="Gene3D" id="3.40.50.410">
    <property type="entry name" value="von Willebrand factor, type A domain"/>
    <property type="match status" value="1"/>
</dbReference>
<keyword evidence="4" id="KW-1185">Reference proteome</keyword>
<keyword evidence="1" id="KW-0472">Membrane</keyword>
<dbReference type="SMART" id="SM00327">
    <property type="entry name" value="VWA"/>
    <property type="match status" value="1"/>
</dbReference>
<dbReference type="PRINTS" id="PR00453">
    <property type="entry name" value="VWFADOMAIN"/>
</dbReference>
<dbReference type="Pfam" id="PF00092">
    <property type="entry name" value="VWA"/>
    <property type="match status" value="1"/>
</dbReference>
<dbReference type="Proteomes" id="UP000507470">
    <property type="component" value="Unassembled WGS sequence"/>
</dbReference>
<gene>
    <name evidence="3" type="ORF">MCOR_53739</name>
</gene>
<evidence type="ECO:0000313" key="3">
    <source>
        <dbReference type="EMBL" id="CAC5421644.1"/>
    </source>
</evidence>
<dbReference type="PANTHER" id="PTHR24020:SF20">
    <property type="entry name" value="PH DOMAIN-CONTAINING PROTEIN"/>
    <property type="match status" value="1"/>
</dbReference>
<keyword evidence="1" id="KW-1133">Transmembrane helix</keyword>
<sequence length="296" mass="31511">MTYLTLYNCTRITDVVFVVDKSASLSTEDFSEAVDFIYNVTKFITVGSTATQFSVVTFSSDITERFDLNDYSTNATILNAISGLKSITPSGSTYTYDALTFVRTSSFLSSKGSRSNADKTVIILTDGQSVNYPRTAAEADLLKTNLSAEVFSIGIGSAISASNVELLSMSSDPDSYYSHHVESYIDLCSLIPTVVPKIDPTVTPQAVTGCPATQASTSPEDNTVVVAAVATVAAVAGLGLTALIASLLEKKLRGLFGKKNQVDPYDSMTRQGTNRAIFDANALNDPSAREVPPPDV</sequence>
<organism evidence="3 4">
    <name type="scientific">Mytilus coruscus</name>
    <name type="common">Sea mussel</name>
    <dbReference type="NCBI Taxonomy" id="42192"/>
    <lineage>
        <taxon>Eukaryota</taxon>
        <taxon>Metazoa</taxon>
        <taxon>Spiralia</taxon>
        <taxon>Lophotrochozoa</taxon>
        <taxon>Mollusca</taxon>
        <taxon>Bivalvia</taxon>
        <taxon>Autobranchia</taxon>
        <taxon>Pteriomorphia</taxon>
        <taxon>Mytilida</taxon>
        <taxon>Mytiloidea</taxon>
        <taxon>Mytilidae</taxon>
        <taxon>Mytilinae</taxon>
        <taxon>Mytilus</taxon>
    </lineage>
</organism>
<proteinExistence type="predicted"/>
<dbReference type="InterPro" id="IPR036465">
    <property type="entry name" value="vWFA_dom_sf"/>
</dbReference>
<feature type="transmembrane region" description="Helical" evidence="1">
    <location>
        <begin position="224"/>
        <end position="248"/>
    </location>
</feature>
<dbReference type="InterPro" id="IPR002035">
    <property type="entry name" value="VWF_A"/>
</dbReference>
<reference evidence="3 4" key="1">
    <citation type="submission" date="2020-06" db="EMBL/GenBank/DDBJ databases">
        <authorList>
            <person name="Li R."/>
            <person name="Bekaert M."/>
        </authorList>
    </citation>
    <scope>NUCLEOTIDE SEQUENCE [LARGE SCALE GENOMIC DNA]</scope>
    <source>
        <strain evidence="4">wild</strain>
    </source>
</reference>
<dbReference type="PANTHER" id="PTHR24020">
    <property type="entry name" value="COLLAGEN ALPHA"/>
    <property type="match status" value="1"/>
</dbReference>
<dbReference type="OrthoDB" id="6132182at2759"/>
<evidence type="ECO:0000256" key="1">
    <source>
        <dbReference type="SAM" id="Phobius"/>
    </source>
</evidence>
<feature type="domain" description="VWFA" evidence="2">
    <location>
        <begin position="14"/>
        <end position="194"/>
    </location>
</feature>
<protein>
    <recommendedName>
        <fullName evidence="2">VWFA domain-containing protein</fullName>
    </recommendedName>
</protein>